<evidence type="ECO:0000256" key="7">
    <source>
        <dbReference type="ARBA" id="ARBA00023136"/>
    </source>
</evidence>
<keyword evidence="5 8" id="KW-0812">Transmembrane</keyword>
<evidence type="ECO:0000256" key="4">
    <source>
        <dbReference type="ARBA" id="ARBA00022519"/>
    </source>
</evidence>
<evidence type="ECO:0000256" key="2">
    <source>
        <dbReference type="ARBA" id="ARBA00022448"/>
    </source>
</evidence>
<organism evidence="10 11">
    <name type="scientific">Amycolatopsis acidiphila</name>
    <dbReference type="NCBI Taxonomy" id="715473"/>
    <lineage>
        <taxon>Bacteria</taxon>
        <taxon>Bacillati</taxon>
        <taxon>Actinomycetota</taxon>
        <taxon>Actinomycetes</taxon>
        <taxon>Pseudonocardiales</taxon>
        <taxon>Pseudonocardiaceae</taxon>
        <taxon>Amycolatopsis</taxon>
    </lineage>
</organism>
<keyword evidence="4" id="KW-0997">Cell inner membrane</keyword>
<feature type="transmembrane region" description="Helical" evidence="8">
    <location>
        <begin position="140"/>
        <end position="164"/>
    </location>
</feature>
<dbReference type="RefSeq" id="WP_144634043.1">
    <property type="nucleotide sequence ID" value="NZ_BNAX01000015.1"/>
</dbReference>
<keyword evidence="2 8" id="KW-0813">Transport</keyword>
<proteinExistence type="inferred from homology"/>
<feature type="domain" description="ABC transmembrane type-1" evidence="9">
    <location>
        <begin position="1"/>
        <end position="106"/>
    </location>
</feature>
<reference evidence="10 11" key="1">
    <citation type="submission" date="2019-07" db="EMBL/GenBank/DDBJ databases">
        <title>New species of Amycolatopsis and Streptomyces.</title>
        <authorList>
            <person name="Duangmal K."/>
            <person name="Teo W.F.A."/>
            <person name="Lipun K."/>
        </authorList>
    </citation>
    <scope>NUCLEOTIDE SEQUENCE [LARGE SCALE GENOMIC DNA]</scope>
    <source>
        <strain evidence="10 11">JCM 30562</strain>
    </source>
</reference>
<dbReference type="EMBL" id="VJZA01000004">
    <property type="protein sequence ID" value="TVT25098.1"/>
    <property type="molecule type" value="Genomic_DNA"/>
</dbReference>
<evidence type="ECO:0000256" key="6">
    <source>
        <dbReference type="ARBA" id="ARBA00022989"/>
    </source>
</evidence>
<accession>A0A558ALF8</accession>
<evidence type="ECO:0000313" key="11">
    <source>
        <dbReference type="Proteomes" id="UP000318578"/>
    </source>
</evidence>
<keyword evidence="7 8" id="KW-0472">Membrane</keyword>
<keyword evidence="6 8" id="KW-1133">Transmembrane helix</keyword>
<comment type="subcellular location">
    <subcellularLocation>
        <location evidence="1">Cell inner membrane</location>
        <topology evidence="1">Multi-pass membrane protein</topology>
    </subcellularLocation>
    <subcellularLocation>
        <location evidence="8">Cell membrane</location>
        <topology evidence="8">Multi-pass membrane protein</topology>
    </subcellularLocation>
</comment>
<comment type="caution">
    <text evidence="10">The sequence shown here is derived from an EMBL/GenBank/DDBJ whole genome shotgun (WGS) entry which is preliminary data.</text>
</comment>
<dbReference type="GO" id="GO:0055085">
    <property type="term" value="P:transmembrane transport"/>
    <property type="evidence" value="ECO:0007669"/>
    <property type="project" value="InterPro"/>
</dbReference>
<evidence type="ECO:0000256" key="1">
    <source>
        <dbReference type="ARBA" id="ARBA00004429"/>
    </source>
</evidence>
<name>A0A558ALF8_9PSEU</name>
<dbReference type="AlphaFoldDB" id="A0A558ALF8"/>
<dbReference type="Gene3D" id="1.10.3720.10">
    <property type="entry name" value="MetI-like"/>
    <property type="match status" value="1"/>
</dbReference>
<dbReference type="InterPro" id="IPR035906">
    <property type="entry name" value="MetI-like_sf"/>
</dbReference>
<dbReference type="SUPFAM" id="SSF161098">
    <property type="entry name" value="MetI-like"/>
    <property type="match status" value="1"/>
</dbReference>
<dbReference type="PANTHER" id="PTHR43357">
    <property type="entry name" value="INNER MEMBRANE ABC TRANSPORTER PERMEASE PROTEIN YDCV"/>
    <property type="match status" value="1"/>
</dbReference>
<sequence>MAWRASSSSWALDPGLEEATRTSGAGPFRTLRTVTPPAVKPAVLSGALLALVYGTALFSVPLIIGTQARIDILTVQVVRMLAFTYPPRIGEALILSLLVAVVLALLWGVNARVVRRGHFATVGGRHSARPTTVLRPVPLVVARIVLLGFVLLAAVLPLLALVLVSFQGFWSGKLPARSHTW</sequence>
<evidence type="ECO:0000313" key="10">
    <source>
        <dbReference type="EMBL" id="TVT25098.1"/>
    </source>
</evidence>
<dbReference type="InterPro" id="IPR000515">
    <property type="entry name" value="MetI-like"/>
</dbReference>
<protein>
    <submittedName>
        <fullName evidence="10">ABC transporter permease subunit</fullName>
    </submittedName>
</protein>
<gene>
    <name evidence="10" type="ORF">FNH06_04585</name>
</gene>
<feature type="transmembrane region" description="Helical" evidence="8">
    <location>
        <begin position="89"/>
        <end position="109"/>
    </location>
</feature>
<comment type="similarity">
    <text evidence="8">Belongs to the binding-protein-dependent transport system permease family.</text>
</comment>
<evidence type="ECO:0000256" key="3">
    <source>
        <dbReference type="ARBA" id="ARBA00022475"/>
    </source>
</evidence>
<dbReference type="PROSITE" id="PS50928">
    <property type="entry name" value="ABC_TM1"/>
    <property type="match status" value="1"/>
</dbReference>
<evidence type="ECO:0000256" key="8">
    <source>
        <dbReference type="RuleBase" id="RU363032"/>
    </source>
</evidence>
<evidence type="ECO:0000256" key="5">
    <source>
        <dbReference type="ARBA" id="ARBA00022692"/>
    </source>
</evidence>
<dbReference type="PANTHER" id="PTHR43357:SF4">
    <property type="entry name" value="INNER MEMBRANE ABC TRANSPORTER PERMEASE PROTEIN YDCV"/>
    <property type="match status" value="1"/>
</dbReference>
<keyword evidence="11" id="KW-1185">Reference proteome</keyword>
<dbReference type="OrthoDB" id="4319190at2"/>
<evidence type="ECO:0000259" key="9">
    <source>
        <dbReference type="PROSITE" id="PS50928"/>
    </source>
</evidence>
<dbReference type="GO" id="GO:0005886">
    <property type="term" value="C:plasma membrane"/>
    <property type="evidence" value="ECO:0007669"/>
    <property type="project" value="UniProtKB-SubCell"/>
</dbReference>
<dbReference type="CDD" id="cd06261">
    <property type="entry name" value="TM_PBP2"/>
    <property type="match status" value="1"/>
</dbReference>
<dbReference type="Proteomes" id="UP000318578">
    <property type="component" value="Unassembled WGS sequence"/>
</dbReference>
<feature type="transmembrane region" description="Helical" evidence="8">
    <location>
        <begin position="42"/>
        <end position="64"/>
    </location>
</feature>
<dbReference type="Pfam" id="PF00528">
    <property type="entry name" value="BPD_transp_1"/>
    <property type="match status" value="1"/>
</dbReference>
<keyword evidence="3" id="KW-1003">Cell membrane</keyword>